<sequence>MRLDRLQRALPGDSASGNAPRTHSPGDVIMVFVNVAATETIALAVTPTTSISDIREVICHRGYVPCSDQGPIYVSGLWRPLDSLETMSGLGVKSLRHFSMPPRLLGGAGETVVLNEHGWEQCALNADGSLKDAANIQFSSHSPESRSPTPEPEAGPSRRTDRGKNKRIRGR</sequence>
<comment type="caution">
    <text evidence="2">The sequence shown here is derived from an EMBL/GenBank/DDBJ whole genome shotgun (WGS) entry which is preliminary data.</text>
</comment>
<dbReference type="AlphaFoldDB" id="A0AAD7H9R3"/>
<accession>A0AAD7H9R3</accession>
<dbReference type="EMBL" id="JARKIB010000317">
    <property type="protein sequence ID" value="KAJ7714914.1"/>
    <property type="molecule type" value="Genomic_DNA"/>
</dbReference>
<keyword evidence="3" id="KW-1185">Reference proteome</keyword>
<evidence type="ECO:0000256" key="1">
    <source>
        <dbReference type="SAM" id="MobiDB-lite"/>
    </source>
</evidence>
<evidence type="ECO:0000313" key="2">
    <source>
        <dbReference type="EMBL" id="KAJ7714914.1"/>
    </source>
</evidence>
<feature type="region of interest" description="Disordered" evidence="1">
    <location>
        <begin position="1"/>
        <end position="22"/>
    </location>
</feature>
<name>A0AAD7H9R3_9AGAR</name>
<dbReference type="Proteomes" id="UP001215598">
    <property type="component" value="Unassembled WGS sequence"/>
</dbReference>
<feature type="region of interest" description="Disordered" evidence="1">
    <location>
        <begin position="135"/>
        <end position="171"/>
    </location>
</feature>
<dbReference type="InterPro" id="IPR029071">
    <property type="entry name" value="Ubiquitin-like_domsf"/>
</dbReference>
<protein>
    <submittedName>
        <fullName evidence="2">Uncharacterized protein</fullName>
    </submittedName>
</protein>
<organism evidence="2 3">
    <name type="scientific">Mycena metata</name>
    <dbReference type="NCBI Taxonomy" id="1033252"/>
    <lineage>
        <taxon>Eukaryota</taxon>
        <taxon>Fungi</taxon>
        <taxon>Dikarya</taxon>
        <taxon>Basidiomycota</taxon>
        <taxon>Agaricomycotina</taxon>
        <taxon>Agaricomycetes</taxon>
        <taxon>Agaricomycetidae</taxon>
        <taxon>Agaricales</taxon>
        <taxon>Marasmiineae</taxon>
        <taxon>Mycenaceae</taxon>
        <taxon>Mycena</taxon>
    </lineage>
</organism>
<evidence type="ECO:0000313" key="3">
    <source>
        <dbReference type="Proteomes" id="UP001215598"/>
    </source>
</evidence>
<feature type="compositionally biased region" description="Low complexity" evidence="1">
    <location>
        <begin position="139"/>
        <end position="148"/>
    </location>
</feature>
<reference evidence="2" key="1">
    <citation type="submission" date="2023-03" db="EMBL/GenBank/DDBJ databases">
        <title>Massive genome expansion in bonnet fungi (Mycena s.s.) driven by repeated elements and novel gene families across ecological guilds.</title>
        <authorList>
            <consortium name="Lawrence Berkeley National Laboratory"/>
            <person name="Harder C.B."/>
            <person name="Miyauchi S."/>
            <person name="Viragh M."/>
            <person name="Kuo A."/>
            <person name="Thoen E."/>
            <person name="Andreopoulos B."/>
            <person name="Lu D."/>
            <person name="Skrede I."/>
            <person name="Drula E."/>
            <person name="Henrissat B."/>
            <person name="Morin E."/>
            <person name="Kohler A."/>
            <person name="Barry K."/>
            <person name="LaButti K."/>
            <person name="Morin E."/>
            <person name="Salamov A."/>
            <person name="Lipzen A."/>
            <person name="Mereny Z."/>
            <person name="Hegedus B."/>
            <person name="Baldrian P."/>
            <person name="Stursova M."/>
            <person name="Weitz H."/>
            <person name="Taylor A."/>
            <person name="Grigoriev I.V."/>
            <person name="Nagy L.G."/>
            <person name="Martin F."/>
            <person name="Kauserud H."/>
        </authorList>
    </citation>
    <scope>NUCLEOTIDE SEQUENCE</scope>
    <source>
        <strain evidence="2">CBHHK182m</strain>
    </source>
</reference>
<gene>
    <name evidence="2" type="ORF">B0H16DRAFT_1617240</name>
</gene>
<dbReference type="SUPFAM" id="SSF54236">
    <property type="entry name" value="Ubiquitin-like"/>
    <property type="match status" value="1"/>
</dbReference>
<proteinExistence type="predicted"/>